<sequence>MAPSTSRCNGINHSKTTPATLNEGTEFPDQLINRLGPETVLKDLNKQSTSSIDIVAEVGSTNSSSKTKRTAAEKLLLDSERKNGKRKKFRSSRGQSNDNPSCSSSSERRSLRQLQEMALTSFCRDKWINGKYKIINVELNRDSKIGLGITVAGYVYKKGEL</sequence>
<evidence type="ECO:0000313" key="1">
    <source>
        <dbReference type="EMBL" id="CAK5093668.1"/>
    </source>
</evidence>
<name>A0ACB1AP34_MELEN</name>
<dbReference type="Proteomes" id="UP001497535">
    <property type="component" value="Unassembled WGS sequence"/>
</dbReference>
<organism evidence="1 2">
    <name type="scientific">Meloidogyne enterolobii</name>
    <name type="common">Root-knot nematode worm</name>
    <name type="synonym">Meloidogyne mayaguensis</name>
    <dbReference type="NCBI Taxonomy" id="390850"/>
    <lineage>
        <taxon>Eukaryota</taxon>
        <taxon>Metazoa</taxon>
        <taxon>Ecdysozoa</taxon>
        <taxon>Nematoda</taxon>
        <taxon>Chromadorea</taxon>
        <taxon>Rhabditida</taxon>
        <taxon>Tylenchina</taxon>
        <taxon>Tylenchomorpha</taxon>
        <taxon>Tylenchoidea</taxon>
        <taxon>Meloidogynidae</taxon>
        <taxon>Meloidogyninae</taxon>
        <taxon>Meloidogyne</taxon>
    </lineage>
</organism>
<gene>
    <name evidence="1" type="ORF">MENTE1834_LOCUS40425</name>
</gene>
<dbReference type="EMBL" id="CAVMJV010000095">
    <property type="protein sequence ID" value="CAK5093668.1"/>
    <property type="molecule type" value="Genomic_DNA"/>
</dbReference>
<keyword evidence="2" id="KW-1185">Reference proteome</keyword>
<comment type="caution">
    <text evidence="1">The sequence shown here is derived from an EMBL/GenBank/DDBJ whole genome shotgun (WGS) entry which is preliminary data.</text>
</comment>
<proteinExistence type="predicted"/>
<reference evidence="1" key="1">
    <citation type="submission" date="2023-11" db="EMBL/GenBank/DDBJ databases">
        <authorList>
            <person name="Poullet M."/>
        </authorList>
    </citation>
    <scope>NUCLEOTIDE SEQUENCE</scope>
    <source>
        <strain evidence="1">E1834</strain>
    </source>
</reference>
<evidence type="ECO:0000313" key="2">
    <source>
        <dbReference type="Proteomes" id="UP001497535"/>
    </source>
</evidence>
<protein>
    <submittedName>
        <fullName evidence="1">Uncharacterized protein</fullName>
    </submittedName>
</protein>
<accession>A0ACB1AP34</accession>